<dbReference type="SUPFAM" id="SSF50965">
    <property type="entry name" value="Galactose oxidase, central domain"/>
    <property type="match status" value="1"/>
</dbReference>
<dbReference type="Pfam" id="PF08268">
    <property type="entry name" value="FBA_3"/>
    <property type="match status" value="1"/>
</dbReference>
<dbReference type="SMART" id="SM00256">
    <property type="entry name" value="FBOX"/>
    <property type="match status" value="1"/>
</dbReference>
<accession>A0A6D2JV65</accession>
<dbReference type="OrthoDB" id="610337at2759"/>
<reference evidence="2" key="1">
    <citation type="submission" date="2020-01" db="EMBL/GenBank/DDBJ databases">
        <authorList>
            <person name="Mishra B."/>
        </authorList>
    </citation>
    <scope>NUCLEOTIDE SEQUENCE [LARGE SCALE GENOMIC DNA]</scope>
</reference>
<dbReference type="PANTHER" id="PTHR31111">
    <property type="entry name" value="BNAA05G37150D PROTEIN-RELATED"/>
    <property type="match status" value="1"/>
</dbReference>
<gene>
    <name evidence="2" type="ORF">MERR_LOCUS35223</name>
</gene>
<evidence type="ECO:0000313" key="2">
    <source>
        <dbReference type="EMBL" id="CAA7047988.1"/>
    </source>
</evidence>
<proteinExistence type="predicted"/>
<protein>
    <recommendedName>
        <fullName evidence="1">F-box domain-containing protein</fullName>
    </recommendedName>
</protein>
<name>A0A6D2JV65_9BRAS</name>
<dbReference type="Gene3D" id="1.20.1280.50">
    <property type="match status" value="1"/>
</dbReference>
<dbReference type="InterPro" id="IPR001810">
    <property type="entry name" value="F-box_dom"/>
</dbReference>
<evidence type="ECO:0000313" key="3">
    <source>
        <dbReference type="Proteomes" id="UP000467841"/>
    </source>
</evidence>
<feature type="domain" description="F-box" evidence="1">
    <location>
        <begin position="18"/>
        <end position="58"/>
    </location>
</feature>
<dbReference type="CDD" id="cd22157">
    <property type="entry name" value="F-box_AtFBW1-like"/>
    <property type="match status" value="1"/>
</dbReference>
<dbReference type="InterPro" id="IPR011043">
    <property type="entry name" value="Gal_Oxase/kelch_b-propeller"/>
</dbReference>
<dbReference type="PANTHER" id="PTHR31111:SF114">
    <property type="entry name" value="F-BOX ASSOCIATED UBIQUITINATION EFFECTOR FAMILY PROTEIN-RELATED"/>
    <property type="match status" value="1"/>
</dbReference>
<comment type="caution">
    <text evidence="2">The sequence shown here is derived from an EMBL/GenBank/DDBJ whole genome shotgun (WGS) entry which is preliminary data.</text>
</comment>
<dbReference type="Pfam" id="PF00646">
    <property type="entry name" value="F-box"/>
    <property type="match status" value="1"/>
</dbReference>
<dbReference type="EMBL" id="CACVBM020001385">
    <property type="protein sequence ID" value="CAA7047988.1"/>
    <property type="molecule type" value="Genomic_DNA"/>
</dbReference>
<dbReference type="SUPFAM" id="SSF81383">
    <property type="entry name" value="F-box domain"/>
    <property type="match status" value="1"/>
</dbReference>
<evidence type="ECO:0000259" key="1">
    <source>
        <dbReference type="SMART" id="SM00256"/>
    </source>
</evidence>
<dbReference type="AlphaFoldDB" id="A0A6D2JV65"/>
<sequence>MDRRKIIRGNIQSFTKTIPNDLIIEILSRLTTKSIAICCCVSKQWKSLLRTPYFTESFLTRSSTRPRILITFQADGKWHFFSFPQPRNLDKELTRVEPDYHMSFSGHWDGKRCLSANGFICRIDISRNVDLRTFFGYDPIGKEYKVLCMTVPRHSQRVNSKEHQVLTIGKGKLSWRKIVCLFPHYPLNYHQAGICINGVLYYVAWSVPDKTSLIACFDVRSEEFRCIEMAEGFDKPYTSALVNYKGKLGAVIYVDGSHGELWVLDDTEKKKWSKHNFVLPDMSVQQIESTWATDTDEIAWVVLCPLRSPFCVFYSNLERKSVRRVVIEGIDEQALMGNRRFSAQVTVRDHVENVMFL</sequence>
<organism evidence="2 3">
    <name type="scientific">Microthlaspi erraticum</name>
    <dbReference type="NCBI Taxonomy" id="1685480"/>
    <lineage>
        <taxon>Eukaryota</taxon>
        <taxon>Viridiplantae</taxon>
        <taxon>Streptophyta</taxon>
        <taxon>Embryophyta</taxon>
        <taxon>Tracheophyta</taxon>
        <taxon>Spermatophyta</taxon>
        <taxon>Magnoliopsida</taxon>
        <taxon>eudicotyledons</taxon>
        <taxon>Gunneridae</taxon>
        <taxon>Pentapetalae</taxon>
        <taxon>rosids</taxon>
        <taxon>malvids</taxon>
        <taxon>Brassicales</taxon>
        <taxon>Brassicaceae</taxon>
        <taxon>Coluteocarpeae</taxon>
        <taxon>Microthlaspi</taxon>
    </lineage>
</organism>
<dbReference type="InterPro" id="IPR013187">
    <property type="entry name" value="F-box-assoc_dom_typ3"/>
</dbReference>
<dbReference type="Proteomes" id="UP000467841">
    <property type="component" value="Unassembled WGS sequence"/>
</dbReference>
<dbReference type="NCBIfam" id="TIGR01640">
    <property type="entry name" value="F_box_assoc_1"/>
    <property type="match status" value="1"/>
</dbReference>
<dbReference type="InterPro" id="IPR017451">
    <property type="entry name" value="F-box-assoc_interact_dom"/>
</dbReference>
<dbReference type="InterPro" id="IPR036047">
    <property type="entry name" value="F-box-like_dom_sf"/>
</dbReference>
<keyword evidence="3" id="KW-1185">Reference proteome</keyword>